<feature type="binding site" evidence="5 6">
    <location>
        <begin position="191"/>
        <end position="193"/>
    </location>
    <ligand>
        <name>substrate</name>
    </ligand>
</feature>
<keyword evidence="11" id="KW-1185">Reference proteome</keyword>
<keyword evidence="5" id="KW-0664">Pyridoxine biosynthesis</keyword>
<gene>
    <name evidence="5" type="primary">pdxH</name>
    <name evidence="10" type="ORF">SAMN06297229_2300</name>
</gene>
<dbReference type="HAMAP" id="MF_01629">
    <property type="entry name" value="PdxH"/>
    <property type="match status" value="1"/>
</dbReference>
<keyword evidence="3 5" id="KW-0288">FMN</keyword>
<dbReference type="Gene3D" id="2.30.110.10">
    <property type="entry name" value="Electron Transport, Fmn-binding Protein, Chain A"/>
    <property type="match status" value="1"/>
</dbReference>
<dbReference type="PANTHER" id="PTHR10851">
    <property type="entry name" value="PYRIDOXINE-5-PHOSPHATE OXIDASE"/>
    <property type="match status" value="1"/>
</dbReference>
<feature type="binding site" evidence="5 7">
    <location>
        <position position="105"/>
    </location>
    <ligand>
        <name>FMN</name>
        <dbReference type="ChEBI" id="CHEBI:58210"/>
    </ligand>
</feature>
<evidence type="ECO:0000256" key="3">
    <source>
        <dbReference type="ARBA" id="ARBA00022643"/>
    </source>
</evidence>
<evidence type="ECO:0000256" key="5">
    <source>
        <dbReference type="HAMAP-Rule" id="MF_01629"/>
    </source>
</evidence>
<dbReference type="OrthoDB" id="9780392at2"/>
<feature type="domain" description="Pyridoxamine 5'-phosphate oxidase N-terminal" evidence="8">
    <location>
        <begin position="40"/>
        <end position="158"/>
    </location>
</feature>
<evidence type="ECO:0000256" key="4">
    <source>
        <dbReference type="ARBA" id="ARBA00023002"/>
    </source>
</evidence>
<dbReference type="PIRSF" id="PIRSF000190">
    <property type="entry name" value="Pyd_amn-ph_oxd"/>
    <property type="match status" value="1"/>
</dbReference>
<reference evidence="11" key="1">
    <citation type="submission" date="2017-04" db="EMBL/GenBank/DDBJ databases">
        <authorList>
            <person name="Varghese N."/>
            <person name="Submissions S."/>
        </authorList>
    </citation>
    <scope>NUCLEOTIDE SEQUENCE [LARGE SCALE GENOMIC DNA]</scope>
</reference>
<dbReference type="EC" id="1.4.3.5" evidence="5"/>
<evidence type="ECO:0000256" key="2">
    <source>
        <dbReference type="ARBA" id="ARBA00022630"/>
    </source>
</evidence>
<organism evidence="10 11">
    <name type="scientific">Pseudidiomarina planktonica</name>
    <dbReference type="NCBI Taxonomy" id="1323738"/>
    <lineage>
        <taxon>Bacteria</taxon>
        <taxon>Pseudomonadati</taxon>
        <taxon>Pseudomonadota</taxon>
        <taxon>Gammaproteobacteria</taxon>
        <taxon>Alteromonadales</taxon>
        <taxon>Idiomarinaceae</taxon>
        <taxon>Pseudidiomarina</taxon>
    </lineage>
</organism>
<dbReference type="InterPro" id="IPR012349">
    <property type="entry name" value="Split_barrel_FMN-bd"/>
</dbReference>
<comment type="catalytic activity">
    <reaction evidence="5">
        <text>pyridoxine 5'-phosphate + O2 = pyridoxal 5'-phosphate + H2O2</text>
        <dbReference type="Rhea" id="RHEA:15149"/>
        <dbReference type="ChEBI" id="CHEBI:15379"/>
        <dbReference type="ChEBI" id="CHEBI:16240"/>
        <dbReference type="ChEBI" id="CHEBI:58589"/>
        <dbReference type="ChEBI" id="CHEBI:597326"/>
        <dbReference type="EC" id="1.4.3.5"/>
    </reaction>
</comment>
<dbReference type="GO" id="GO:0010181">
    <property type="term" value="F:FMN binding"/>
    <property type="evidence" value="ECO:0007669"/>
    <property type="project" value="UniProtKB-UniRule"/>
</dbReference>
<dbReference type="PROSITE" id="PS01064">
    <property type="entry name" value="PYRIDOX_OXIDASE"/>
    <property type="match status" value="1"/>
</dbReference>
<dbReference type="SUPFAM" id="SSF50475">
    <property type="entry name" value="FMN-binding split barrel"/>
    <property type="match status" value="1"/>
</dbReference>
<dbReference type="InterPro" id="IPR011576">
    <property type="entry name" value="Pyridox_Oxase_N"/>
</dbReference>
<dbReference type="Pfam" id="PF10590">
    <property type="entry name" value="PNP_phzG_C"/>
    <property type="match status" value="1"/>
</dbReference>
<comment type="caution">
    <text evidence="5">Lacks conserved residue(s) required for the propagation of feature annotation.</text>
</comment>
<dbReference type="InterPro" id="IPR019740">
    <property type="entry name" value="Pyridox_Oxase_CS"/>
</dbReference>
<comment type="catalytic activity">
    <reaction evidence="5">
        <text>pyridoxamine 5'-phosphate + O2 + H2O = pyridoxal 5'-phosphate + H2O2 + NH4(+)</text>
        <dbReference type="Rhea" id="RHEA:15817"/>
        <dbReference type="ChEBI" id="CHEBI:15377"/>
        <dbReference type="ChEBI" id="CHEBI:15379"/>
        <dbReference type="ChEBI" id="CHEBI:16240"/>
        <dbReference type="ChEBI" id="CHEBI:28938"/>
        <dbReference type="ChEBI" id="CHEBI:58451"/>
        <dbReference type="ChEBI" id="CHEBI:597326"/>
        <dbReference type="EC" id="1.4.3.5"/>
    </reaction>
</comment>
<proteinExistence type="inferred from homology"/>
<evidence type="ECO:0000313" key="10">
    <source>
        <dbReference type="EMBL" id="SMQ80543.1"/>
    </source>
</evidence>
<protein>
    <recommendedName>
        <fullName evidence="5">Pyridoxine/pyridoxamine 5'-phosphate oxidase</fullName>
        <ecNumber evidence="5">1.4.3.5</ecNumber>
    </recommendedName>
    <alternativeName>
        <fullName evidence="5">PNP/PMP oxidase</fullName>
        <shortName evidence="5">PNPOx</shortName>
    </alternativeName>
    <alternativeName>
        <fullName evidence="5">Pyridoxal 5'-phosphate synthase</fullName>
    </alternativeName>
</protein>
<dbReference type="Proteomes" id="UP000194450">
    <property type="component" value="Unassembled WGS sequence"/>
</dbReference>
<dbReference type="InterPro" id="IPR000659">
    <property type="entry name" value="Pyridox_Oxase"/>
</dbReference>
<evidence type="ECO:0000313" key="11">
    <source>
        <dbReference type="Proteomes" id="UP000194450"/>
    </source>
</evidence>
<dbReference type="EMBL" id="FXWH01000003">
    <property type="protein sequence ID" value="SMQ80543.1"/>
    <property type="molecule type" value="Genomic_DNA"/>
</dbReference>
<feature type="binding site" evidence="6">
    <location>
        <begin position="7"/>
        <end position="10"/>
    </location>
    <ligand>
        <name>substrate</name>
    </ligand>
</feature>
<feature type="binding site" evidence="5 7">
    <location>
        <begin position="76"/>
        <end position="77"/>
    </location>
    <ligand>
        <name>FMN</name>
        <dbReference type="ChEBI" id="CHEBI:58210"/>
    </ligand>
</feature>
<comment type="similarity">
    <text evidence="1 5">Belongs to the pyridoxamine 5'-phosphate oxidase family.</text>
</comment>
<dbReference type="Pfam" id="PF01243">
    <property type="entry name" value="PNPOx_N"/>
    <property type="match status" value="1"/>
</dbReference>
<comment type="pathway">
    <text evidence="5">Cofactor metabolism; pyridoxal 5'-phosphate salvage; pyridoxal 5'-phosphate from pyridoxamine 5'-phosphate: step 1/1.</text>
</comment>
<dbReference type="NCBIfam" id="NF004231">
    <property type="entry name" value="PRK05679.1"/>
    <property type="match status" value="1"/>
</dbReference>
<feature type="binding site" evidence="5 7">
    <location>
        <position position="185"/>
    </location>
    <ligand>
        <name>FMN</name>
        <dbReference type="ChEBI" id="CHEBI:58210"/>
    </ligand>
</feature>
<comment type="function">
    <text evidence="5">Catalyzes the oxidation of either pyridoxine 5'-phosphate (PNP) or pyridoxamine 5'-phosphate (PMP) into pyridoxal 5'-phosphate (PLP).</text>
</comment>
<evidence type="ECO:0000256" key="7">
    <source>
        <dbReference type="PIRSR" id="PIRSR000190-2"/>
    </source>
</evidence>
<sequence>MDLHSVRRDYERATLSRNDIVQNPFNQFESWLAAAHASGALSDPTAMTIATVNASGNPRQRTVLLKQNDHRGLVFFTNLNSAKAQDLATNPAISAHFSWLALEQQVSVEGRIELLPRSDVETYFHSRPRESQLGAWASQQSQPIDSRASMELVYQELTEKYKSGDIPVPEHWGGYRIVPHRFEFWQGGKFRLHDRFEYVLTDNDWHIQRLQP</sequence>
<feature type="binding site" evidence="5 7">
    <location>
        <position position="195"/>
    </location>
    <ligand>
        <name>FMN</name>
        <dbReference type="ChEBI" id="CHEBI:58210"/>
    </ligand>
</feature>
<dbReference type="RefSeq" id="WP_086435425.1">
    <property type="nucleotide sequence ID" value="NZ_FXWH01000003.1"/>
</dbReference>
<feature type="binding site" evidence="5 6">
    <location>
        <position position="66"/>
    </location>
    <ligand>
        <name>substrate</name>
    </ligand>
</feature>
<feature type="binding site" evidence="5 6">
    <location>
        <position position="127"/>
    </location>
    <ligand>
        <name>substrate</name>
    </ligand>
</feature>
<keyword evidence="4 5" id="KW-0560">Oxidoreductase</keyword>
<feature type="binding site" evidence="5 7">
    <location>
        <position position="83"/>
    </location>
    <ligand>
        <name>FMN</name>
        <dbReference type="ChEBI" id="CHEBI:58210"/>
    </ligand>
</feature>
<feature type="binding site" evidence="5 7">
    <location>
        <begin position="140"/>
        <end position="141"/>
    </location>
    <ligand>
        <name>FMN</name>
        <dbReference type="ChEBI" id="CHEBI:58210"/>
    </ligand>
</feature>
<name>A0A1Y6G3L8_9GAMM</name>
<dbReference type="InterPro" id="IPR019576">
    <property type="entry name" value="Pyridoxamine_oxidase_dimer_C"/>
</dbReference>
<evidence type="ECO:0000259" key="8">
    <source>
        <dbReference type="Pfam" id="PF01243"/>
    </source>
</evidence>
<dbReference type="NCBIfam" id="TIGR00558">
    <property type="entry name" value="pdxH"/>
    <property type="match status" value="1"/>
</dbReference>
<dbReference type="PANTHER" id="PTHR10851:SF0">
    <property type="entry name" value="PYRIDOXINE-5'-PHOSPHATE OXIDASE"/>
    <property type="match status" value="1"/>
</dbReference>
<feature type="domain" description="Pyridoxine 5'-phosphate oxidase dimerisation C-terminal" evidence="9">
    <location>
        <begin position="172"/>
        <end position="212"/>
    </location>
</feature>
<evidence type="ECO:0000256" key="6">
    <source>
        <dbReference type="PIRSR" id="PIRSR000190-1"/>
    </source>
</evidence>
<accession>A0A1Y6G3L8</accession>
<dbReference type="UniPathway" id="UPA01068">
    <property type="reaction ID" value="UER00304"/>
</dbReference>
<feature type="binding site" evidence="5 6">
    <location>
        <position position="131"/>
    </location>
    <ligand>
        <name>substrate</name>
    </ligand>
</feature>
<evidence type="ECO:0000259" key="9">
    <source>
        <dbReference type="Pfam" id="PF10590"/>
    </source>
</evidence>
<comment type="pathway">
    <text evidence="5">Cofactor metabolism; pyridoxal 5'-phosphate salvage; pyridoxal 5'-phosphate from pyridoxine 5'-phosphate: step 1/1.</text>
</comment>
<comment type="subunit">
    <text evidence="5">Homodimer.</text>
</comment>
<evidence type="ECO:0000256" key="1">
    <source>
        <dbReference type="ARBA" id="ARBA00007301"/>
    </source>
</evidence>
<dbReference type="AlphaFoldDB" id="A0A1Y6G3L8"/>
<keyword evidence="2 5" id="KW-0285">Flavoprotein</keyword>
<feature type="binding site" evidence="5 6">
    <location>
        <position position="123"/>
    </location>
    <ligand>
        <name>substrate</name>
    </ligand>
</feature>
<feature type="binding site" evidence="5 7">
    <location>
        <begin position="61"/>
        <end position="66"/>
    </location>
    <ligand>
        <name>FMN</name>
        <dbReference type="ChEBI" id="CHEBI:58210"/>
    </ligand>
</feature>
<dbReference type="GO" id="GO:0004733">
    <property type="term" value="F:pyridoxamine phosphate oxidase activity"/>
    <property type="evidence" value="ECO:0007669"/>
    <property type="project" value="UniProtKB-UniRule"/>
</dbReference>
<dbReference type="GO" id="GO:0008615">
    <property type="term" value="P:pyridoxine biosynthetic process"/>
    <property type="evidence" value="ECO:0007669"/>
    <property type="project" value="UniProtKB-UniRule"/>
</dbReference>
<comment type="cofactor">
    <cofactor evidence="5 7">
        <name>FMN</name>
        <dbReference type="ChEBI" id="CHEBI:58210"/>
    </cofactor>
    <text evidence="5 7">Binds 1 FMN per subunit.</text>
</comment>